<dbReference type="STRING" id="398512.Bccel_4377"/>
<dbReference type="RefSeq" id="WP_010244776.1">
    <property type="nucleotide sequence ID" value="NZ_JQKC01000005.1"/>
</dbReference>
<comment type="caution">
    <text evidence="3">The sequence shown here is derived from an EMBL/GenBank/DDBJ whole genome shotgun (WGS) entry which is preliminary data.</text>
</comment>
<dbReference type="eggNOG" id="COG0438">
    <property type="taxonomic scope" value="Bacteria"/>
</dbReference>
<evidence type="ECO:0000313" key="3">
    <source>
        <dbReference type="EMBL" id="KNY29103.1"/>
    </source>
</evidence>
<dbReference type="PATRIC" id="fig|398512.5.peg.4585"/>
<organism evidence="3 4">
    <name type="scientific">Pseudobacteroides cellulosolvens ATCC 35603 = DSM 2933</name>
    <dbReference type="NCBI Taxonomy" id="398512"/>
    <lineage>
        <taxon>Bacteria</taxon>
        <taxon>Bacillati</taxon>
        <taxon>Bacillota</taxon>
        <taxon>Clostridia</taxon>
        <taxon>Eubacteriales</taxon>
        <taxon>Oscillospiraceae</taxon>
        <taxon>Pseudobacteroides</taxon>
    </lineage>
</organism>
<dbReference type="PANTHER" id="PTHR12526:SF572">
    <property type="entry name" value="BLL5144 PROTEIN"/>
    <property type="match status" value="1"/>
</dbReference>
<dbReference type="AlphaFoldDB" id="A0A0L6JTF7"/>
<keyword evidence="4" id="KW-1185">Reference proteome</keyword>
<dbReference type="PANTHER" id="PTHR12526">
    <property type="entry name" value="GLYCOSYLTRANSFERASE"/>
    <property type="match status" value="1"/>
</dbReference>
<dbReference type="CDD" id="cd03822">
    <property type="entry name" value="GT4_mannosyltransferase-like"/>
    <property type="match status" value="1"/>
</dbReference>
<dbReference type="Pfam" id="PF13439">
    <property type="entry name" value="Glyco_transf_4"/>
    <property type="match status" value="1"/>
</dbReference>
<sequence>MVSNRIRNVAFLSTYPSRECGLATFTQDLVRELDNVSLLNKPKVIAVSNNDYSYSDRVIMELWQHDRESYINTAEAINNSNIELLVIEHEYGIFGGEAGEYILDLVDNLQIPFVTTLHTVLPRPSEKQREILELLGEKSAKIITMAKNTKPILEKVYGIDPSKIEVIHHGVPYRILESRDTLKEKQGLSGRSVVSTFGLLSPGKGLEYGIEAIAKVAKEHKDIVYLILGQTHPCVKKESGEEYREKLMELVDRLGIKEHVWFVDKYLSKDEIIHYLQLSDIYMTPYLGKDQAVSGTLAYAVGYGRVIVSTPYSYAKEMLSEGRGLLAEFNDAHSLARHIKYVLKNPEAKKEMERRTLSVGRTMMWGNVANHYTKLFIDTLEEMKLVGSMVV</sequence>
<dbReference type="Proteomes" id="UP000036923">
    <property type="component" value="Unassembled WGS sequence"/>
</dbReference>
<dbReference type="OrthoDB" id="9765330at2"/>
<protein>
    <submittedName>
        <fullName evidence="3">Glycosyl transferase group 1</fullName>
    </submittedName>
</protein>
<dbReference type="InterPro" id="IPR028098">
    <property type="entry name" value="Glyco_trans_4-like_N"/>
</dbReference>
<accession>A0A0L6JTF7</accession>
<evidence type="ECO:0000259" key="1">
    <source>
        <dbReference type="Pfam" id="PF00534"/>
    </source>
</evidence>
<dbReference type="Pfam" id="PF00534">
    <property type="entry name" value="Glycos_transf_1"/>
    <property type="match status" value="1"/>
</dbReference>
<feature type="domain" description="Glycosyltransferase subfamily 4-like N-terminal" evidence="2">
    <location>
        <begin position="108"/>
        <end position="171"/>
    </location>
</feature>
<dbReference type="SUPFAM" id="SSF53756">
    <property type="entry name" value="UDP-Glycosyltransferase/glycogen phosphorylase"/>
    <property type="match status" value="1"/>
</dbReference>
<keyword evidence="3" id="KW-0808">Transferase</keyword>
<dbReference type="Gene3D" id="3.40.50.2000">
    <property type="entry name" value="Glycogen Phosphorylase B"/>
    <property type="match status" value="2"/>
</dbReference>
<feature type="domain" description="Glycosyl transferase family 1" evidence="1">
    <location>
        <begin position="179"/>
        <end position="355"/>
    </location>
</feature>
<evidence type="ECO:0000313" key="4">
    <source>
        <dbReference type="Proteomes" id="UP000036923"/>
    </source>
</evidence>
<name>A0A0L6JTF7_9FIRM</name>
<dbReference type="GO" id="GO:0016757">
    <property type="term" value="F:glycosyltransferase activity"/>
    <property type="evidence" value="ECO:0007669"/>
    <property type="project" value="InterPro"/>
</dbReference>
<dbReference type="EMBL" id="LGTC01000001">
    <property type="protein sequence ID" value="KNY29103.1"/>
    <property type="molecule type" value="Genomic_DNA"/>
</dbReference>
<reference evidence="4" key="1">
    <citation type="submission" date="2015-07" db="EMBL/GenBank/DDBJ databases">
        <title>Near-Complete Genome Sequence of the Cellulolytic Bacterium Bacteroides (Pseudobacteroides) cellulosolvens ATCC 35603.</title>
        <authorList>
            <person name="Dassa B."/>
            <person name="Utturkar S.M."/>
            <person name="Klingeman D.M."/>
            <person name="Hurt R.A."/>
            <person name="Keller M."/>
            <person name="Xu J."/>
            <person name="Reddy Y.H.K."/>
            <person name="Borovok I."/>
            <person name="Grinberg I.R."/>
            <person name="Lamed R."/>
            <person name="Zhivin O."/>
            <person name="Bayer E.A."/>
            <person name="Brown S.D."/>
        </authorList>
    </citation>
    <scope>NUCLEOTIDE SEQUENCE [LARGE SCALE GENOMIC DNA]</scope>
    <source>
        <strain evidence="4">DSM 2933</strain>
    </source>
</reference>
<proteinExistence type="predicted"/>
<dbReference type="InterPro" id="IPR001296">
    <property type="entry name" value="Glyco_trans_1"/>
</dbReference>
<evidence type="ECO:0000259" key="2">
    <source>
        <dbReference type="Pfam" id="PF13439"/>
    </source>
</evidence>
<gene>
    <name evidence="3" type="ORF">Bccel_4377</name>
</gene>